<dbReference type="PANTHER" id="PTHR24096:SF420">
    <property type="entry name" value="LONG-CHAIN-FATTY-ACID--COA LIGASE-RELATED"/>
    <property type="match status" value="1"/>
</dbReference>
<reference evidence="2 3" key="1">
    <citation type="submission" date="2020-05" db="EMBL/GenBank/DDBJ databases">
        <title>Aquincola sp. isolate from soil.</title>
        <authorList>
            <person name="Han J."/>
            <person name="Kim D.-U."/>
        </authorList>
    </citation>
    <scope>NUCLEOTIDE SEQUENCE [LARGE SCALE GENOMIC DNA]</scope>
    <source>
        <strain evidence="2 3">S2</strain>
    </source>
</reference>
<dbReference type="InterPro" id="IPR000873">
    <property type="entry name" value="AMP-dep_synth/lig_dom"/>
</dbReference>
<name>A0ABX2EFR2_9BURK</name>
<dbReference type="Proteomes" id="UP000737171">
    <property type="component" value="Unassembled WGS sequence"/>
</dbReference>
<dbReference type="SUPFAM" id="SSF56801">
    <property type="entry name" value="Acetyl-CoA synthetase-like"/>
    <property type="match status" value="1"/>
</dbReference>
<sequence>MATYRDAHVGGCVEATVERRADGCTVLRSAEPLGRVHARLTDALEHWAREAPQRTFAARRDDGGDWRRISYAQMLQRVQSVAQGLLELELSVERPLVILSGNDLEHLTLALAAMWAGIPHAPVSPAYSLVAQDFGKLRHIQQTLTPGAVYASSPVYARAIAGAFAADVPVILGEGTLPGRRSVAFDDLLAAQPGDALARAHAAVGPDTIAKFLFTSGSTKAPKAVINTQRMLCANQQMLRQCMAFLADAPPVLIDWLPWNHTFGGNHNVGIVLVNGGTLYIDDGKPTPQGMAETLRNLREIAPTVYFNVPKGFEEIARAMDSDALLRETLFRNVKAFMFAGAGLAQAVWDQLERQAEATIGERIRVITGLGMTETAPSCTFAVGTDVKAGWIGLPVPGVEVKLVPLGDKTEIRFRGPNVMPGYWRAPAETAEAFDAEGFYCTGDAVTCVDAADPARGLVFDGRIAEDFKLSSGTFVSVGPLRAKVLAHGAPLLQDSVVAGLNRDDIGLLVFPRIDECRRHAGLGADAGSAEVLAHPAVRGFFQALTDRLWREGSGSATRVARLQLLGEPPSLEAGELTDKGSINQRAVLQRRAALVDALYAGTDPDTLRPHTGRGDAS</sequence>
<organism evidence="2 3">
    <name type="scientific">Pseudaquabacterium terrae</name>
    <dbReference type="NCBI Taxonomy" id="2732868"/>
    <lineage>
        <taxon>Bacteria</taxon>
        <taxon>Pseudomonadati</taxon>
        <taxon>Pseudomonadota</taxon>
        <taxon>Betaproteobacteria</taxon>
        <taxon>Burkholderiales</taxon>
        <taxon>Sphaerotilaceae</taxon>
        <taxon>Pseudaquabacterium</taxon>
    </lineage>
</organism>
<dbReference type="Gene3D" id="3.40.50.12780">
    <property type="entry name" value="N-terminal domain of ligase-like"/>
    <property type="match status" value="1"/>
</dbReference>
<proteinExistence type="predicted"/>
<keyword evidence="3" id="KW-1185">Reference proteome</keyword>
<protein>
    <submittedName>
        <fullName evidence="2">Feruloyl-CoA synthase</fullName>
    </submittedName>
</protein>
<dbReference type="PANTHER" id="PTHR24096">
    <property type="entry name" value="LONG-CHAIN-FATTY-ACID--COA LIGASE"/>
    <property type="match status" value="1"/>
</dbReference>
<dbReference type="CDD" id="cd05921">
    <property type="entry name" value="FCS"/>
    <property type="match status" value="1"/>
</dbReference>
<dbReference type="EMBL" id="JABRWJ010000003">
    <property type="protein sequence ID" value="NRF67447.1"/>
    <property type="molecule type" value="Genomic_DNA"/>
</dbReference>
<accession>A0ABX2EFR2</accession>
<comment type="caution">
    <text evidence="2">The sequence shown here is derived from an EMBL/GenBank/DDBJ whole genome shotgun (WGS) entry which is preliminary data.</text>
</comment>
<evidence type="ECO:0000259" key="1">
    <source>
        <dbReference type="Pfam" id="PF00501"/>
    </source>
</evidence>
<dbReference type="InterPro" id="IPR042099">
    <property type="entry name" value="ANL_N_sf"/>
</dbReference>
<evidence type="ECO:0000313" key="3">
    <source>
        <dbReference type="Proteomes" id="UP000737171"/>
    </source>
</evidence>
<feature type="domain" description="AMP-dependent synthetase/ligase" evidence="1">
    <location>
        <begin position="44"/>
        <end position="424"/>
    </location>
</feature>
<dbReference type="Pfam" id="PF00501">
    <property type="entry name" value="AMP-binding"/>
    <property type="match status" value="1"/>
</dbReference>
<gene>
    <name evidence="2" type="ORF">HLB44_10665</name>
</gene>
<dbReference type="RefSeq" id="WP_173122560.1">
    <property type="nucleotide sequence ID" value="NZ_JABRWJ010000003.1"/>
</dbReference>
<evidence type="ECO:0000313" key="2">
    <source>
        <dbReference type="EMBL" id="NRF67447.1"/>
    </source>
</evidence>